<evidence type="ECO:0000313" key="10">
    <source>
        <dbReference type="EMBL" id="KAB1653608.1"/>
    </source>
</evidence>
<feature type="transmembrane region" description="Helical" evidence="7">
    <location>
        <begin position="121"/>
        <end position="144"/>
    </location>
</feature>
<feature type="domain" description="ABC transmembrane type-1" evidence="9">
    <location>
        <begin position="117"/>
        <end position="304"/>
    </location>
</feature>
<evidence type="ECO:0000256" key="3">
    <source>
        <dbReference type="ARBA" id="ARBA00022475"/>
    </source>
</evidence>
<dbReference type="InterPro" id="IPR050366">
    <property type="entry name" value="BP-dependent_transpt_permease"/>
</dbReference>
<protein>
    <submittedName>
        <fullName evidence="10">ABC transporter permease</fullName>
    </submittedName>
</protein>
<dbReference type="Pfam" id="PF00528">
    <property type="entry name" value="BPD_transp_1"/>
    <property type="match status" value="1"/>
</dbReference>
<keyword evidence="4 7" id="KW-0812">Transmembrane</keyword>
<accession>A0A7J5BND5</accession>
<dbReference type="InterPro" id="IPR000515">
    <property type="entry name" value="MetI-like"/>
</dbReference>
<evidence type="ECO:0000256" key="8">
    <source>
        <dbReference type="SAM" id="MobiDB-lite"/>
    </source>
</evidence>
<dbReference type="GO" id="GO:0055085">
    <property type="term" value="P:transmembrane transport"/>
    <property type="evidence" value="ECO:0007669"/>
    <property type="project" value="InterPro"/>
</dbReference>
<dbReference type="PANTHER" id="PTHR43386">
    <property type="entry name" value="OLIGOPEPTIDE TRANSPORT SYSTEM PERMEASE PROTEIN APPC"/>
    <property type="match status" value="1"/>
</dbReference>
<feature type="compositionally biased region" description="Low complexity" evidence="8">
    <location>
        <begin position="1"/>
        <end position="23"/>
    </location>
</feature>
<organism evidence="10 11">
    <name type="scientific">Pseudoclavibacter chungangensis</name>
    <dbReference type="NCBI Taxonomy" id="587635"/>
    <lineage>
        <taxon>Bacteria</taxon>
        <taxon>Bacillati</taxon>
        <taxon>Actinomycetota</taxon>
        <taxon>Actinomycetes</taxon>
        <taxon>Micrococcales</taxon>
        <taxon>Microbacteriaceae</taxon>
        <taxon>Pseudoclavibacter</taxon>
    </lineage>
</organism>
<dbReference type="CDD" id="cd06261">
    <property type="entry name" value="TM_PBP2"/>
    <property type="match status" value="1"/>
</dbReference>
<dbReference type="RefSeq" id="WP_158041724.1">
    <property type="nucleotide sequence ID" value="NZ_JACCFV010000001.1"/>
</dbReference>
<feature type="transmembrane region" description="Helical" evidence="7">
    <location>
        <begin position="282"/>
        <end position="303"/>
    </location>
</feature>
<keyword evidence="5 7" id="KW-1133">Transmembrane helix</keyword>
<evidence type="ECO:0000259" key="9">
    <source>
        <dbReference type="PROSITE" id="PS50928"/>
    </source>
</evidence>
<dbReference type="GO" id="GO:0005886">
    <property type="term" value="C:plasma membrane"/>
    <property type="evidence" value="ECO:0007669"/>
    <property type="project" value="UniProtKB-SubCell"/>
</dbReference>
<comment type="caution">
    <text evidence="10">The sequence shown here is derived from an EMBL/GenBank/DDBJ whole genome shotgun (WGS) entry which is preliminary data.</text>
</comment>
<proteinExistence type="inferred from homology"/>
<dbReference type="PANTHER" id="PTHR43386:SF25">
    <property type="entry name" value="PEPTIDE ABC TRANSPORTER PERMEASE PROTEIN"/>
    <property type="match status" value="1"/>
</dbReference>
<comment type="subcellular location">
    <subcellularLocation>
        <location evidence="1 7">Cell membrane</location>
        <topology evidence="1 7">Multi-pass membrane protein</topology>
    </subcellularLocation>
</comment>
<comment type="similarity">
    <text evidence="7">Belongs to the binding-protein-dependent transport system permease family.</text>
</comment>
<gene>
    <name evidence="10" type="ORF">F8O01_14770</name>
</gene>
<keyword evidence="3" id="KW-1003">Cell membrane</keyword>
<keyword evidence="2 7" id="KW-0813">Transport</keyword>
<evidence type="ECO:0000256" key="7">
    <source>
        <dbReference type="RuleBase" id="RU363032"/>
    </source>
</evidence>
<reference evidence="10 11" key="1">
    <citation type="submission" date="2019-09" db="EMBL/GenBank/DDBJ databases">
        <title>Phylogeny of genus Pseudoclavibacter and closely related genus.</title>
        <authorList>
            <person name="Li Y."/>
        </authorList>
    </citation>
    <scope>NUCLEOTIDE SEQUENCE [LARGE SCALE GENOMIC DNA]</scope>
    <source>
        <strain evidence="10 11">DSM 23821</strain>
    </source>
</reference>
<evidence type="ECO:0000313" key="11">
    <source>
        <dbReference type="Proteomes" id="UP000467240"/>
    </source>
</evidence>
<dbReference type="SUPFAM" id="SSF161098">
    <property type="entry name" value="MetI-like"/>
    <property type="match status" value="1"/>
</dbReference>
<evidence type="ECO:0000256" key="2">
    <source>
        <dbReference type="ARBA" id="ARBA00022448"/>
    </source>
</evidence>
<dbReference type="Proteomes" id="UP000467240">
    <property type="component" value="Unassembled WGS sequence"/>
</dbReference>
<dbReference type="EMBL" id="WBJZ01000022">
    <property type="protein sequence ID" value="KAB1653608.1"/>
    <property type="molecule type" value="Genomic_DNA"/>
</dbReference>
<sequence length="316" mass="32262">MSGTNGVNSANGANGANEGTRTGSARANDGPDAGTTGTKRPGPPARRSRIRPADLGLWLCIAFLALVLTAVLAPSLLAPGDPIAADSGAVLLAPSADHPLGTDASGRDVYTRIVHGARASLVVGVTATLAALVVGLCIGLIAGARPVDTVIARGTDVLLAFPSLLVALAIVAVFGAGIQQVTLGIAIGMIPLYVRMGRVQAKLVRRSGYMTAARVLGVPAWRAALVHMLPNMAGPLVLMAMIGFGSAVSAAAGLSFLGLGLQPPEPEWGLIIGEGRNRLADAWWVSTFAGLALIATVVAVTVVGRRLQLRWDRGRS</sequence>
<dbReference type="AlphaFoldDB" id="A0A7J5BND5"/>
<feature type="region of interest" description="Disordered" evidence="8">
    <location>
        <begin position="1"/>
        <end position="48"/>
    </location>
</feature>
<dbReference type="InterPro" id="IPR035906">
    <property type="entry name" value="MetI-like_sf"/>
</dbReference>
<feature type="transmembrane region" description="Helical" evidence="7">
    <location>
        <begin position="180"/>
        <end position="196"/>
    </location>
</feature>
<feature type="transmembrane region" description="Helical" evidence="7">
    <location>
        <begin position="156"/>
        <end position="174"/>
    </location>
</feature>
<dbReference type="Gene3D" id="1.10.3720.10">
    <property type="entry name" value="MetI-like"/>
    <property type="match status" value="1"/>
</dbReference>
<dbReference type="OrthoDB" id="9812701at2"/>
<keyword evidence="6 7" id="KW-0472">Membrane</keyword>
<evidence type="ECO:0000256" key="5">
    <source>
        <dbReference type="ARBA" id="ARBA00022989"/>
    </source>
</evidence>
<feature type="transmembrane region" description="Helical" evidence="7">
    <location>
        <begin position="55"/>
        <end position="77"/>
    </location>
</feature>
<dbReference type="PROSITE" id="PS50928">
    <property type="entry name" value="ABC_TM1"/>
    <property type="match status" value="1"/>
</dbReference>
<name>A0A7J5BND5_9MICO</name>
<evidence type="ECO:0000256" key="6">
    <source>
        <dbReference type="ARBA" id="ARBA00023136"/>
    </source>
</evidence>
<keyword evidence="11" id="KW-1185">Reference proteome</keyword>
<evidence type="ECO:0000256" key="1">
    <source>
        <dbReference type="ARBA" id="ARBA00004651"/>
    </source>
</evidence>
<feature type="transmembrane region" description="Helical" evidence="7">
    <location>
        <begin position="236"/>
        <end position="262"/>
    </location>
</feature>
<evidence type="ECO:0000256" key="4">
    <source>
        <dbReference type="ARBA" id="ARBA00022692"/>
    </source>
</evidence>